<feature type="domain" description="TRNA-binding" evidence="5">
    <location>
        <begin position="1"/>
        <end position="109"/>
    </location>
</feature>
<dbReference type="InterPro" id="IPR002547">
    <property type="entry name" value="tRNA-bd_dom"/>
</dbReference>
<dbReference type="GO" id="GO:0000049">
    <property type="term" value="F:tRNA binding"/>
    <property type="evidence" value="ECO:0007669"/>
    <property type="project" value="UniProtKB-UniRule"/>
</dbReference>
<organism evidence="6">
    <name type="scientific">Pelagomonas calceolata</name>
    <dbReference type="NCBI Taxonomy" id="35677"/>
    <lineage>
        <taxon>Eukaryota</taxon>
        <taxon>Sar</taxon>
        <taxon>Stramenopiles</taxon>
        <taxon>Ochrophyta</taxon>
        <taxon>Pelagophyceae</taxon>
        <taxon>Pelagomonadales</taxon>
        <taxon>Pelagomonadaceae</taxon>
        <taxon>Pelagomonas</taxon>
    </lineage>
</organism>
<protein>
    <recommendedName>
        <fullName evidence="5">tRNA-binding domain-containing protein</fullName>
    </recommendedName>
</protein>
<dbReference type="OrthoDB" id="2154715at2759"/>
<dbReference type="SUPFAM" id="SSF50249">
    <property type="entry name" value="Nucleic acid-binding proteins"/>
    <property type="match status" value="1"/>
</dbReference>
<name>A0A7S4A4V9_9STRA</name>
<evidence type="ECO:0000313" key="8">
    <source>
        <dbReference type="Proteomes" id="UP000789595"/>
    </source>
</evidence>
<evidence type="ECO:0000256" key="3">
    <source>
        <dbReference type="PROSITE-ProRule" id="PRU00209"/>
    </source>
</evidence>
<accession>A0A7S4A4V9</accession>
<keyword evidence="8" id="KW-1185">Reference proteome</keyword>
<dbReference type="PROSITE" id="PS50886">
    <property type="entry name" value="TRBD"/>
    <property type="match status" value="1"/>
</dbReference>
<keyword evidence="1 3" id="KW-0820">tRNA-binding</keyword>
<gene>
    <name evidence="6" type="ORF">PCAL00307_LOCUS19088</name>
    <name evidence="7" type="ORF">PECAL_2P26770</name>
</gene>
<sequence length="175" mass="18751">MHPDIVVCELLAVEAIAGKDKLKKCTVSDGEKEFTVVSNAPNVLPEKVGKRIVVARVGAEVSGLDEPVKKANVGGVVSEGMLCDERMLWGKSAGTAVYLDDYDVGSQPPSSKPRPKEHVSAVAPIQKGEGLFEKKEKLSKEEKKARAKAEREARKARKAAKKDAAADDATVEEPS</sequence>
<dbReference type="EMBL" id="HBIW01022116">
    <property type="protein sequence ID" value="CAE0703641.1"/>
    <property type="molecule type" value="Transcribed_RNA"/>
</dbReference>
<evidence type="ECO:0000256" key="2">
    <source>
        <dbReference type="ARBA" id="ARBA00022884"/>
    </source>
</evidence>
<proteinExistence type="predicted"/>
<evidence type="ECO:0000313" key="7">
    <source>
        <dbReference type="EMBL" id="CAH0369550.1"/>
    </source>
</evidence>
<dbReference type="Pfam" id="PF01588">
    <property type="entry name" value="tRNA_bind"/>
    <property type="match status" value="1"/>
</dbReference>
<dbReference type="Gene3D" id="2.40.50.140">
    <property type="entry name" value="Nucleic acid-binding proteins"/>
    <property type="match status" value="1"/>
</dbReference>
<keyword evidence="2 3" id="KW-0694">RNA-binding</keyword>
<evidence type="ECO:0000256" key="1">
    <source>
        <dbReference type="ARBA" id="ARBA00022555"/>
    </source>
</evidence>
<evidence type="ECO:0000259" key="5">
    <source>
        <dbReference type="PROSITE" id="PS50886"/>
    </source>
</evidence>
<dbReference type="EMBL" id="CAKKNE010000002">
    <property type="protein sequence ID" value="CAH0369550.1"/>
    <property type="molecule type" value="Genomic_DNA"/>
</dbReference>
<evidence type="ECO:0000313" key="6">
    <source>
        <dbReference type="EMBL" id="CAE0703641.1"/>
    </source>
</evidence>
<feature type="region of interest" description="Disordered" evidence="4">
    <location>
        <begin position="102"/>
        <end position="175"/>
    </location>
</feature>
<evidence type="ECO:0000256" key="4">
    <source>
        <dbReference type="SAM" id="MobiDB-lite"/>
    </source>
</evidence>
<dbReference type="AlphaFoldDB" id="A0A7S4A4V9"/>
<dbReference type="InterPro" id="IPR012340">
    <property type="entry name" value="NA-bd_OB-fold"/>
</dbReference>
<feature type="compositionally biased region" description="Basic and acidic residues" evidence="4">
    <location>
        <begin position="130"/>
        <end position="153"/>
    </location>
</feature>
<reference evidence="7" key="2">
    <citation type="submission" date="2021-11" db="EMBL/GenBank/DDBJ databases">
        <authorList>
            <consortium name="Genoscope - CEA"/>
            <person name="William W."/>
        </authorList>
    </citation>
    <scope>NUCLEOTIDE SEQUENCE</scope>
</reference>
<reference evidence="6" key="1">
    <citation type="submission" date="2021-01" db="EMBL/GenBank/DDBJ databases">
        <authorList>
            <person name="Corre E."/>
            <person name="Pelletier E."/>
            <person name="Niang G."/>
            <person name="Scheremetjew M."/>
            <person name="Finn R."/>
            <person name="Kale V."/>
            <person name="Holt S."/>
            <person name="Cochrane G."/>
            <person name="Meng A."/>
            <person name="Brown T."/>
            <person name="Cohen L."/>
        </authorList>
    </citation>
    <scope>NUCLEOTIDE SEQUENCE</scope>
    <source>
        <strain evidence="6">CCMP1756</strain>
    </source>
</reference>
<dbReference type="Proteomes" id="UP000789595">
    <property type="component" value="Unassembled WGS sequence"/>
</dbReference>